<accession>A0A0F9J3S2</accession>
<dbReference type="AlphaFoldDB" id="A0A0F9J3S2"/>
<comment type="caution">
    <text evidence="1">The sequence shown here is derived from an EMBL/GenBank/DDBJ whole genome shotgun (WGS) entry which is preliminary data.</text>
</comment>
<proteinExistence type="predicted"/>
<evidence type="ECO:0000313" key="1">
    <source>
        <dbReference type="EMBL" id="KKM00601.1"/>
    </source>
</evidence>
<name>A0A0F9J3S2_9ZZZZ</name>
<reference evidence="1" key="1">
    <citation type="journal article" date="2015" name="Nature">
        <title>Complex archaea that bridge the gap between prokaryotes and eukaryotes.</title>
        <authorList>
            <person name="Spang A."/>
            <person name="Saw J.H."/>
            <person name="Jorgensen S.L."/>
            <person name="Zaremba-Niedzwiedzka K."/>
            <person name="Martijn J."/>
            <person name="Lind A.E."/>
            <person name="van Eijk R."/>
            <person name="Schleper C."/>
            <person name="Guy L."/>
            <person name="Ettema T.J."/>
        </authorList>
    </citation>
    <scope>NUCLEOTIDE SEQUENCE</scope>
</reference>
<sequence>MIGDHSWHELLWERYRQHCADSARAGREPAVFERWAVEATWTDFVRLARLVLALPPFALDDWETANPIPMVSRNAPRSTVLARRLIDALVMVQQLLKNMREADRGVASAVKRYIRDGHRSPTRLAVGKRYAYDWLVAAARRDLGNGDSPSLLTTVAKPLSLV</sequence>
<dbReference type="EMBL" id="LAZR01017398">
    <property type="protein sequence ID" value="KKM00601.1"/>
    <property type="molecule type" value="Genomic_DNA"/>
</dbReference>
<protein>
    <submittedName>
        <fullName evidence="1">Uncharacterized protein</fullName>
    </submittedName>
</protein>
<organism evidence="1">
    <name type="scientific">marine sediment metagenome</name>
    <dbReference type="NCBI Taxonomy" id="412755"/>
    <lineage>
        <taxon>unclassified sequences</taxon>
        <taxon>metagenomes</taxon>
        <taxon>ecological metagenomes</taxon>
    </lineage>
</organism>
<gene>
    <name evidence="1" type="ORF">LCGC14_1802850</name>
</gene>